<dbReference type="FunFam" id="2.60.40.10:FF:000533">
    <property type="entry name" value="Uncharacterized protein, isoform A"/>
    <property type="match status" value="1"/>
</dbReference>
<dbReference type="EMBL" id="JARKHS020002828">
    <property type="protein sequence ID" value="KAK8786273.1"/>
    <property type="molecule type" value="Genomic_DNA"/>
</dbReference>
<dbReference type="PROSITE" id="PS50835">
    <property type="entry name" value="IG_LIKE"/>
    <property type="match status" value="1"/>
</dbReference>
<dbReference type="InterPro" id="IPR007110">
    <property type="entry name" value="Ig-like_dom"/>
</dbReference>
<dbReference type="InterPro" id="IPR003599">
    <property type="entry name" value="Ig_sub"/>
</dbReference>
<feature type="domain" description="Ig-like" evidence="3">
    <location>
        <begin position="69"/>
        <end position="174"/>
    </location>
</feature>
<dbReference type="FunFam" id="2.60.40.10:FF:004831">
    <property type="match status" value="1"/>
</dbReference>
<proteinExistence type="predicted"/>
<dbReference type="GO" id="GO:0032589">
    <property type="term" value="C:neuron projection membrane"/>
    <property type="evidence" value="ECO:0007669"/>
    <property type="project" value="TreeGrafter"/>
</dbReference>
<evidence type="ECO:0000313" key="5">
    <source>
        <dbReference type="Proteomes" id="UP001321473"/>
    </source>
</evidence>
<gene>
    <name evidence="4" type="ORF">V5799_023951</name>
</gene>
<evidence type="ECO:0000256" key="2">
    <source>
        <dbReference type="SAM" id="Phobius"/>
    </source>
</evidence>
<accession>A0AAQ4FHM1</accession>
<comment type="caution">
    <text evidence="4">The sequence shown here is derived from an EMBL/GenBank/DDBJ whole genome shotgun (WGS) entry which is preliminary data.</text>
</comment>
<keyword evidence="2" id="KW-0472">Membrane</keyword>
<sequence>MVVYSFTDVQVLWIRRRDYNVLTVGLDTYTADDRFQAVHLERSSDWALQIRYVQLSDQGLYECQVSSDPKISYFVNLTVLVAKAVIEGGPDLFIRTGSSINLTCEISRSPEPPHFVFWYHNDRMINYVSAKGEITLHKGGPEKTVSRLYIRKAVSLDSGNYTCDPANAEPVSISVHVVNGEKPAAMQHDGKPLSSSSRPASSVVVADVAALLVICWVHVYAMTRRHVRLTKNQHFAPNQSNLHSATPSRKNADPFGHLHQETVSNI</sequence>
<feature type="region of interest" description="Disordered" evidence="1">
    <location>
        <begin position="237"/>
        <end position="266"/>
    </location>
</feature>
<evidence type="ECO:0000259" key="3">
    <source>
        <dbReference type="PROSITE" id="PS50835"/>
    </source>
</evidence>
<feature type="transmembrane region" description="Helical" evidence="2">
    <location>
        <begin position="200"/>
        <end position="221"/>
    </location>
</feature>
<dbReference type="Pfam" id="PF13927">
    <property type="entry name" value="Ig_3"/>
    <property type="match status" value="1"/>
</dbReference>
<dbReference type="PANTHER" id="PTHR23279:SF46">
    <property type="entry name" value="DEFECTIVE PROBOSCIS EXTENSION RESPONSE 10, ISOFORM A-RELATED"/>
    <property type="match status" value="1"/>
</dbReference>
<feature type="compositionally biased region" description="Basic and acidic residues" evidence="1">
    <location>
        <begin position="250"/>
        <end position="260"/>
    </location>
</feature>
<protein>
    <recommendedName>
        <fullName evidence="3">Ig-like domain-containing protein</fullName>
    </recommendedName>
</protein>
<keyword evidence="5" id="KW-1185">Reference proteome</keyword>
<evidence type="ECO:0000256" key="1">
    <source>
        <dbReference type="SAM" id="MobiDB-lite"/>
    </source>
</evidence>
<keyword evidence="2" id="KW-0812">Transmembrane</keyword>
<dbReference type="GO" id="GO:0050808">
    <property type="term" value="P:synapse organization"/>
    <property type="evidence" value="ECO:0007669"/>
    <property type="project" value="TreeGrafter"/>
</dbReference>
<dbReference type="SMART" id="SM00409">
    <property type="entry name" value="IG"/>
    <property type="match status" value="2"/>
</dbReference>
<dbReference type="InterPro" id="IPR013783">
    <property type="entry name" value="Ig-like_fold"/>
</dbReference>
<dbReference type="InterPro" id="IPR003598">
    <property type="entry name" value="Ig_sub2"/>
</dbReference>
<organism evidence="4 5">
    <name type="scientific">Amblyomma americanum</name>
    <name type="common">Lone star tick</name>
    <dbReference type="NCBI Taxonomy" id="6943"/>
    <lineage>
        <taxon>Eukaryota</taxon>
        <taxon>Metazoa</taxon>
        <taxon>Ecdysozoa</taxon>
        <taxon>Arthropoda</taxon>
        <taxon>Chelicerata</taxon>
        <taxon>Arachnida</taxon>
        <taxon>Acari</taxon>
        <taxon>Parasitiformes</taxon>
        <taxon>Ixodida</taxon>
        <taxon>Ixodoidea</taxon>
        <taxon>Ixodidae</taxon>
        <taxon>Amblyomminae</taxon>
        <taxon>Amblyomma</taxon>
    </lineage>
</organism>
<reference evidence="4 5" key="1">
    <citation type="journal article" date="2023" name="Arcadia Sci">
        <title>De novo assembly of a long-read Amblyomma americanum tick genome.</title>
        <authorList>
            <person name="Chou S."/>
            <person name="Poskanzer K.E."/>
            <person name="Rollins M."/>
            <person name="Thuy-Boun P.S."/>
        </authorList>
    </citation>
    <scope>NUCLEOTIDE SEQUENCE [LARGE SCALE GENOMIC DNA]</scope>
    <source>
        <strain evidence="4">F_SG_1</strain>
        <tissue evidence="4">Salivary glands</tissue>
    </source>
</reference>
<dbReference type="SUPFAM" id="SSF48726">
    <property type="entry name" value="Immunoglobulin"/>
    <property type="match status" value="2"/>
</dbReference>
<dbReference type="Proteomes" id="UP001321473">
    <property type="component" value="Unassembled WGS sequence"/>
</dbReference>
<name>A0AAQ4FHM1_AMBAM</name>
<evidence type="ECO:0000313" key="4">
    <source>
        <dbReference type="EMBL" id="KAK8786273.1"/>
    </source>
</evidence>
<keyword evidence="2" id="KW-1133">Transmembrane helix</keyword>
<dbReference type="AlphaFoldDB" id="A0AAQ4FHM1"/>
<dbReference type="Gene3D" id="2.60.40.10">
    <property type="entry name" value="Immunoglobulins"/>
    <property type="match status" value="2"/>
</dbReference>
<feature type="compositionally biased region" description="Polar residues" evidence="1">
    <location>
        <begin position="237"/>
        <end position="249"/>
    </location>
</feature>
<dbReference type="SMART" id="SM00408">
    <property type="entry name" value="IGc2"/>
    <property type="match status" value="1"/>
</dbReference>
<dbReference type="InterPro" id="IPR037448">
    <property type="entry name" value="Zig-8"/>
</dbReference>
<dbReference type="PANTHER" id="PTHR23279">
    <property type="entry name" value="DEFECTIVE PROBOSCIS EXTENSION RESPONSE DPR -RELATED"/>
    <property type="match status" value="1"/>
</dbReference>
<dbReference type="InterPro" id="IPR036179">
    <property type="entry name" value="Ig-like_dom_sf"/>
</dbReference>